<proteinExistence type="predicted"/>
<organism evidence="2 3">
    <name type="scientific">Acaryochloris marina (strain MBIC 11017)</name>
    <dbReference type="NCBI Taxonomy" id="329726"/>
    <lineage>
        <taxon>Bacteria</taxon>
        <taxon>Bacillati</taxon>
        <taxon>Cyanobacteriota</taxon>
        <taxon>Cyanophyceae</taxon>
        <taxon>Acaryochloridales</taxon>
        <taxon>Acaryochloridaceae</taxon>
        <taxon>Acaryochloris</taxon>
    </lineage>
</organism>
<name>B0C0Z7_ACAM1</name>
<evidence type="ECO:0000259" key="1">
    <source>
        <dbReference type="Pfam" id="PF05685"/>
    </source>
</evidence>
<dbReference type="KEGG" id="amr:AM1_2243"/>
<sequence length="220" mass="25164">MQTQLPVTETIDTKPAEQRLILMNVSWDTYEQLLNAFGEHRAARLHYDLGLLEFMVPLEAHENPSDVIGDFIKALVIDSGLNIKSMASTTLRRQSLQKGAEPDKCYYIQNEPLVRGRTVDLEKDPPPDLVVEVDITHADIDKNNLYASFGVPEFWRFNGSVLTIYQLEQDQYREVDASPTFPWVPKEVFYHFLQQGKTAGEAQALRELKSWIKHHAEPPA</sequence>
<gene>
    <name evidence="2" type="ordered locus">AM1_2243</name>
</gene>
<dbReference type="Pfam" id="PF05685">
    <property type="entry name" value="Uma2"/>
    <property type="match status" value="1"/>
</dbReference>
<dbReference type="PANTHER" id="PTHR47152:SF2">
    <property type="entry name" value="SLR2084 PROTEIN"/>
    <property type="match status" value="1"/>
</dbReference>
<dbReference type="CDD" id="cd06260">
    <property type="entry name" value="DUF820-like"/>
    <property type="match status" value="1"/>
</dbReference>
<dbReference type="Proteomes" id="UP000000268">
    <property type="component" value="Chromosome"/>
</dbReference>
<dbReference type="HOGENOM" id="CLU_098557_0_0_3"/>
<dbReference type="AlphaFoldDB" id="B0C0Z7"/>
<dbReference type="Gene3D" id="3.90.1570.10">
    <property type="entry name" value="tt1808, chain A"/>
    <property type="match status" value="1"/>
</dbReference>
<evidence type="ECO:0000313" key="3">
    <source>
        <dbReference type="Proteomes" id="UP000000268"/>
    </source>
</evidence>
<protein>
    <recommendedName>
        <fullName evidence="1">Putative restriction endonuclease domain-containing protein</fullName>
    </recommendedName>
</protein>
<reference evidence="2 3" key="1">
    <citation type="journal article" date="2008" name="Proc. Natl. Acad. Sci. U.S.A.">
        <title>Niche adaptation and genome expansion in the chlorophyll d-producing cyanobacterium Acaryochloris marina.</title>
        <authorList>
            <person name="Swingley W.D."/>
            <person name="Chen M."/>
            <person name="Cheung P.C."/>
            <person name="Conrad A.L."/>
            <person name="Dejesa L.C."/>
            <person name="Hao J."/>
            <person name="Honchak B.M."/>
            <person name="Karbach L.E."/>
            <person name="Kurdoglu A."/>
            <person name="Lahiri S."/>
            <person name="Mastrian S.D."/>
            <person name="Miyashita H."/>
            <person name="Page L."/>
            <person name="Ramakrishna P."/>
            <person name="Satoh S."/>
            <person name="Sattley W.M."/>
            <person name="Shimada Y."/>
            <person name="Taylor H.L."/>
            <person name="Tomo T."/>
            <person name="Tsuchiya T."/>
            <person name="Wang Z.T."/>
            <person name="Raymond J."/>
            <person name="Mimuro M."/>
            <person name="Blankenship R.E."/>
            <person name="Touchman J.W."/>
        </authorList>
    </citation>
    <scope>NUCLEOTIDE SEQUENCE [LARGE SCALE GENOMIC DNA]</scope>
    <source>
        <strain evidence="3">MBIC 11017</strain>
    </source>
</reference>
<dbReference type="InterPro" id="IPR012296">
    <property type="entry name" value="Nuclease_put_TT1808"/>
</dbReference>
<feature type="domain" description="Putative restriction endonuclease" evidence="1">
    <location>
        <begin position="27"/>
        <end position="179"/>
    </location>
</feature>
<dbReference type="OrthoDB" id="5768410at2"/>
<dbReference type="EMBL" id="CP000828">
    <property type="protein sequence ID" value="ABW27256.1"/>
    <property type="molecule type" value="Genomic_DNA"/>
</dbReference>
<dbReference type="STRING" id="329726.AM1_2243"/>
<dbReference type="PANTHER" id="PTHR47152">
    <property type="entry name" value="SLR2084 PROTEIN-RELATED"/>
    <property type="match status" value="1"/>
</dbReference>
<dbReference type="SUPFAM" id="SSF52980">
    <property type="entry name" value="Restriction endonuclease-like"/>
    <property type="match status" value="1"/>
</dbReference>
<keyword evidence="3" id="KW-1185">Reference proteome</keyword>
<evidence type="ECO:0000313" key="2">
    <source>
        <dbReference type="EMBL" id="ABW27256.1"/>
    </source>
</evidence>
<dbReference type="RefSeq" id="WP_012162732.1">
    <property type="nucleotide sequence ID" value="NC_009925.1"/>
</dbReference>
<accession>B0C0Z7</accession>
<dbReference type="InterPro" id="IPR011335">
    <property type="entry name" value="Restrct_endonuc-II-like"/>
</dbReference>
<dbReference type="eggNOG" id="COG4636">
    <property type="taxonomic scope" value="Bacteria"/>
</dbReference>
<dbReference type="InterPro" id="IPR008538">
    <property type="entry name" value="Uma2"/>
</dbReference>